<dbReference type="AlphaFoldDB" id="A0AAU7W983"/>
<sequence>MDAGQGEVVRDGRTRGRPPSVAASPRLGHPGLAPRKLRRAQGRAARDILPLSANATLGPGVRDPVAVLEAQAATRLPELIALRHARMAASPFAFFRGAAAIMALDLQALGDSGIRVQLCGDAHLGNVGLYASPERRLVLDLNDFDETAEGPFEWDVKRMAASFEVAARANGLPDAERSGLTRRFALAYRDAVREASRMSVLATFSGHLEFERVLADLAGRLPAEAVERAHRGVVKARTRTSRQAARALTERLDGAVRFRVDPPILTPLDTLVERGAISEADAHDRLHALLAGYEASLPPNRRRIVAKYRVVDAALKVVGVGSVGTRAWVVLLRGNGRRDVLVLQAKEAQRSVIEPVDGPSAYAHQGRRVVDGQHVMQALSDVLLGWTEGLGADGLPHDFFVRQFRDMKASFTPERMDPVALGLYAETCGLVLARAHARGGDAAVISGYLGDGREFADALADFADAYATRTAADHAALLAAIASGRVAASDLPGPDHRGDTDRAEASR</sequence>
<dbReference type="PANTHER" id="PTHR39441:SF1">
    <property type="entry name" value="DUF2252 DOMAIN-CONTAINING PROTEIN"/>
    <property type="match status" value="1"/>
</dbReference>
<protein>
    <submittedName>
        <fullName evidence="2">DUF2252 domain-containing protein</fullName>
    </submittedName>
</protein>
<evidence type="ECO:0000313" key="2">
    <source>
        <dbReference type="EMBL" id="XBX82475.1"/>
    </source>
</evidence>
<dbReference type="InterPro" id="IPR018721">
    <property type="entry name" value="DUF2252"/>
</dbReference>
<dbReference type="EMBL" id="CP158374">
    <property type="protein sequence ID" value="XBX82475.1"/>
    <property type="molecule type" value="Genomic_DNA"/>
</dbReference>
<evidence type="ECO:0000256" key="1">
    <source>
        <dbReference type="SAM" id="MobiDB-lite"/>
    </source>
</evidence>
<gene>
    <name evidence="2" type="ORF">ABIQ69_00775</name>
</gene>
<feature type="region of interest" description="Disordered" evidence="1">
    <location>
        <begin position="1"/>
        <end position="33"/>
    </location>
</feature>
<dbReference type="Pfam" id="PF10009">
    <property type="entry name" value="DUF2252"/>
    <property type="match status" value="1"/>
</dbReference>
<dbReference type="PANTHER" id="PTHR39441">
    <property type="entry name" value="DUF2252 DOMAIN-CONTAINING PROTEIN"/>
    <property type="match status" value="1"/>
</dbReference>
<organism evidence="2">
    <name type="scientific">Agromyces sp. G08B096</name>
    <dbReference type="NCBI Taxonomy" id="3156399"/>
    <lineage>
        <taxon>Bacteria</taxon>
        <taxon>Bacillati</taxon>
        <taxon>Actinomycetota</taxon>
        <taxon>Actinomycetes</taxon>
        <taxon>Micrococcales</taxon>
        <taxon>Microbacteriaceae</taxon>
        <taxon>Agromyces</taxon>
    </lineage>
</organism>
<name>A0AAU7W983_9MICO</name>
<proteinExistence type="predicted"/>
<accession>A0AAU7W983</accession>
<dbReference type="RefSeq" id="WP_350348492.1">
    <property type="nucleotide sequence ID" value="NZ_CP158374.1"/>
</dbReference>
<reference evidence="2" key="1">
    <citation type="submission" date="2024-05" db="EMBL/GenBank/DDBJ databases">
        <authorList>
            <person name="Yu L."/>
        </authorList>
    </citation>
    <scope>NUCLEOTIDE SEQUENCE</scope>
    <source>
        <strain evidence="2">G08B096</strain>
    </source>
</reference>